<gene>
    <name evidence="2" type="ORF">B0H16DRAFT_1467338</name>
</gene>
<reference evidence="2" key="1">
    <citation type="submission" date="2023-03" db="EMBL/GenBank/DDBJ databases">
        <title>Massive genome expansion in bonnet fungi (Mycena s.s.) driven by repeated elements and novel gene families across ecological guilds.</title>
        <authorList>
            <consortium name="Lawrence Berkeley National Laboratory"/>
            <person name="Harder C.B."/>
            <person name="Miyauchi S."/>
            <person name="Viragh M."/>
            <person name="Kuo A."/>
            <person name="Thoen E."/>
            <person name="Andreopoulos B."/>
            <person name="Lu D."/>
            <person name="Skrede I."/>
            <person name="Drula E."/>
            <person name="Henrissat B."/>
            <person name="Morin E."/>
            <person name="Kohler A."/>
            <person name="Barry K."/>
            <person name="LaButti K."/>
            <person name="Morin E."/>
            <person name="Salamov A."/>
            <person name="Lipzen A."/>
            <person name="Mereny Z."/>
            <person name="Hegedus B."/>
            <person name="Baldrian P."/>
            <person name="Stursova M."/>
            <person name="Weitz H."/>
            <person name="Taylor A."/>
            <person name="Grigoriev I.V."/>
            <person name="Nagy L.G."/>
            <person name="Martin F."/>
            <person name="Kauserud H."/>
        </authorList>
    </citation>
    <scope>NUCLEOTIDE SEQUENCE</scope>
    <source>
        <strain evidence="2">CBHHK182m</strain>
    </source>
</reference>
<evidence type="ECO:0000313" key="3">
    <source>
        <dbReference type="Proteomes" id="UP001215598"/>
    </source>
</evidence>
<evidence type="ECO:0000256" key="1">
    <source>
        <dbReference type="SAM" id="MobiDB-lite"/>
    </source>
</evidence>
<dbReference type="Proteomes" id="UP001215598">
    <property type="component" value="Unassembled WGS sequence"/>
</dbReference>
<sequence length="132" mass="14614">MVTVRGGAGNDLDLPPPRGNTTSSVAARIEAERLAEIEDLRIVEEELSQYEAEGILTDRNPEYADFDLVRYWQFIYRNGRIDFTEGLIATEEELSVIDVDPNILEALLAAGKIEELVGLLNESYEGWGASGP</sequence>
<evidence type="ECO:0000313" key="2">
    <source>
        <dbReference type="EMBL" id="KAJ7735046.1"/>
    </source>
</evidence>
<accession>A0AAD7I618</accession>
<dbReference type="EMBL" id="JARKIB010000129">
    <property type="protein sequence ID" value="KAJ7735046.1"/>
    <property type="molecule type" value="Genomic_DNA"/>
</dbReference>
<protein>
    <submittedName>
        <fullName evidence="2">Uncharacterized protein</fullName>
    </submittedName>
</protein>
<feature type="region of interest" description="Disordered" evidence="1">
    <location>
        <begin position="1"/>
        <end position="22"/>
    </location>
</feature>
<proteinExistence type="predicted"/>
<organism evidence="2 3">
    <name type="scientific">Mycena metata</name>
    <dbReference type="NCBI Taxonomy" id="1033252"/>
    <lineage>
        <taxon>Eukaryota</taxon>
        <taxon>Fungi</taxon>
        <taxon>Dikarya</taxon>
        <taxon>Basidiomycota</taxon>
        <taxon>Agaricomycotina</taxon>
        <taxon>Agaricomycetes</taxon>
        <taxon>Agaricomycetidae</taxon>
        <taxon>Agaricales</taxon>
        <taxon>Marasmiineae</taxon>
        <taxon>Mycenaceae</taxon>
        <taxon>Mycena</taxon>
    </lineage>
</organism>
<comment type="caution">
    <text evidence="2">The sequence shown here is derived from an EMBL/GenBank/DDBJ whole genome shotgun (WGS) entry which is preliminary data.</text>
</comment>
<name>A0AAD7I618_9AGAR</name>
<dbReference type="AlphaFoldDB" id="A0AAD7I618"/>
<keyword evidence="3" id="KW-1185">Reference proteome</keyword>